<organism evidence="17 18">
    <name type="scientific">Tenuifilum thalassicum</name>
    <dbReference type="NCBI Taxonomy" id="2590900"/>
    <lineage>
        <taxon>Bacteria</taxon>
        <taxon>Pseudomonadati</taxon>
        <taxon>Bacteroidota</taxon>
        <taxon>Bacteroidia</taxon>
        <taxon>Bacteroidales</taxon>
        <taxon>Tenuifilaceae</taxon>
        <taxon>Tenuifilum</taxon>
    </lineage>
</organism>
<comment type="subcellular location">
    <subcellularLocation>
        <location evidence="1">Membrane</location>
        <topology evidence="1">Multi-pass membrane protein</topology>
    </subcellularLocation>
</comment>
<feature type="transmembrane region" description="Helical" evidence="16">
    <location>
        <begin position="49"/>
        <end position="68"/>
    </location>
</feature>
<sequence>MSSLFGKYLKGDRVIWIIVIFLYLASLLLIYSSSSSLAFRYHGGNTTYYLFKQFAFLVFGFLVMWFAHLIKYSIWYHLSNILMLITTPLLLFTLLFGRNLNAASRWLEVPGLGISLQTSDIAKIVLVIFVAKYLSKKQDQPRDFNHFIVQLIIPVGFVCALILPANFSTAALLGLTCWIMMLVGRVNLKHLFGITGIGVAFLALFIVVSLQFKNISRAQTWINRVENFISEDKGSDNYQLEQSKIAIATGGIVGKGPGRSTQRNFIPHPYSDFIYAIIIEEYGVLGGMFILSLYLILLYRAALIVRKSKRTFPAFLAFGLALLLTLQAYVNMAVAVGLIPVTGQPLPLVSMGGSSLVISSGALGIILSVSRSQSKKELFDGEQPVTDNN</sequence>
<evidence type="ECO:0000313" key="18">
    <source>
        <dbReference type="Proteomes" id="UP000500961"/>
    </source>
</evidence>
<evidence type="ECO:0000256" key="9">
    <source>
        <dbReference type="ARBA" id="ARBA00032370"/>
    </source>
</evidence>
<keyword evidence="3" id="KW-0808">Transferase</keyword>
<dbReference type="GO" id="GO:0005886">
    <property type="term" value="C:plasma membrane"/>
    <property type="evidence" value="ECO:0007669"/>
    <property type="project" value="TreeGrafter"/>
</dbReference>
<dbReference type="GO" id="GO:0032153">
    <property type="term" value="C:cell division site"/>
    <property type="evidence" value="ECO:0007669"/>
    <property type="project" value="TreeGrafter"/>
</dbReference>
<keyword evidence="17" id="KW-0132">Cell division</keyword>
<evidence type="ECO:0000256" key="8">
    <source>
        <dbReference type="ARBA" id="ARBA00023136"/>
    </source>
</evidence>
<proteinExistence type="inferred from homology"/>
<comment type="similarity">
    <text evidence="11">Belongs to the SEDS family. FtsW subfamily.</text>
</comment>
<feature type="transmembrane region" description="Helical" evidence="16">
    <location>
        <begin position="350"/>
        <end position="369"/>
    </location>
</feature>
<evidence type="ECO:0000256" key="14">
    <source>
        <dbReference type="ARBA" id="ARBA00044770"/>
    </source>
</evidence>
<feature type="transmembrane region" description="Helical" evidence="16">
    <location>
        <begin position="151"/>
        <end position="179"/>
    </location>
</feature>
<evidence type="ECO:0000256" key="12">
    <source>
        <dbReference type="ARBA" id="ARBA00041185"/>
    </source>
</evidence>
<feature type="transmembrane region" description="Helical" evidence="16">
    <location>
        <begin position="311"/>
        <end position="330"/>
    </location>
</feature>
<comment type="catalytic activity">
    <reaction evidence="15">
        <text>[GlcNAc-(1-&gt;4)-Mur2Ac(oyl-L-Ala-gamma-D-Glu-L-Lys-D-Ala-D-Ala)](n)-di-trans,octa-cis-undecaprenyl diphosphate + beta-D-GlcNAc-(1-&gt;4)-Mur2Ac(oyl-L-Ala-gamma-D-Glu-L-Lys-D-Ala-D-Ala)-di-trans,octa-cis-undecaprenyl diphosphate = [GlcNAc-(1-&gt;4)-Mur2Ac(oyl-L-Ala-gamma-D-Glu-L-Lys-D-Ala-D-Ala)](n+1)-di-trans,octa-cis-undecaprenyl diphosphate + di-trans,octa-cis-undecaprenyl diphosphate + H(+)</text>
        <dbReference type="Rhea" id="RHEA:23708"/>
        <dbReference type="Rhea" id="RHEA-COMP:9602"/>
        <dbReference type="Rhea" id="RHEA-COMP:9603"/>
        <dbReference type="ChEBI" id="CHEBI:15378"/>
        <dbReference type="ChEBI" id="CHEBI:58405"/>
        <dbReference type="ChEBI" id="CHEBI:60033"/>
        <dbReference type="ChEBI" id="CHEBI:78435"/>
        <dbReference type="EC" id="2.4.99.28"/>
    </reaction>
</comment>
<evidence type="ECO:0000256" key="1">
    <source>
        <dbReference type="ARBA" id="ARBA00004141"/>
    </source>
</evidence>
<reference evidence="17 18" key="1">
    <citation type="submission" date="2019-07" db="EMBL/GenBank/DDBJ databases">
        <title>Thalassofilum flectens gen. nov., sp. nov., a novel moderate thermophilic anaerobe from a shallow sea hot spring in Kunashir Island (Russia), representing a new family in the order Bacteroidales, and proposal of Thalassofilacea fam. nov.</title>
        <authorList>
            <person name="Kochetkova T.V."/>
            <person name="Podosokorskaya O.A."/>
            <person name="Novikov A."/>
            <person name="Elcheninov A.G."/>
            <person name="Toshchakov S.V."/>
            <person name="Kublanov I.V."/>
        </authorList>
    </citation>
    <scope>NUCLEOTIDE SEQUENCE [LARGE SCALE GENOMIC DNA]</scope>
    <source>
        <strain evidence="17 18">38-H</strain>
    </source>
</reference>
<dbReference type="GO" id="GO:0015648">
    <property type="term" value="F:lipid-linked peptidoglycan transporter activity"/>
    <property type="evidence" value="ECO:0007669"/>
    <property type="project" value="TreeGrafter"/>
</dbReference>
<feature type="transmembrane region" description="Helical" evidence="16">
    <location>
        <begin position="191"/>
        <end position="212"/>
    </location>
</feature>
<feature type="transmembrane region" description="Helical" evidence="16">
    <location>
        <begin position="109"/>
        <end position="131"/>
    </location>
</feature>
<dbReference type="AlphaFoldDB" id="A0A7D4BJ32"/>
<keyword evidence="6" id="KW-0573">Peptidoglycan synthesis</keyword>
<feature type="transmembrane region" description="Helical" evidence="16">
    <location>
        <begin position="74"/>
        <end position="97"/>
    </location>
</feature>
<keyword evidence="18" id="KW-1185">Reference proteome</keyword>
<dbReference type="Proteomes" id="UP000500961">
    <property type="component" value="Chromosome"/>
</dbReference>
<evidence type="ECO:0000256" key="5">
    <source>
        <dbReference type="ARBA" id="ARBA00022960"/>
    </source>
</evidence>
<evidence type="ECO:0000256" key="16">
    <source>
        <dbReference type="SAM" id="Phobius"/>
    </source>
</evidence>
<dbReference type="EMBL" id="CP041345">
    <property type="protein sequence ID" value="QKG79219.1"/>
    <property type="molecule type" value="Genomic_DNA"/>
</dbReference>
<dbReference type="InterPro" id="IPR001182">
    <property type="entry name" value="FtsW/RodA"/>
</dbReference>
<dbReference type="KEGG" id="ttz:FHG85_02725"/>
<dbReference type="PANTHER" id="PTHR30474:SF2">
    <property type="entry name" value="PEPTIDOGLYCAN GLYCOSYLTRANSFERASE FTSW-RELATED"/>
    <property type="match status" value="1"/>
</dbReference>
<keyword evidence="4 16" id="KW-0812">Transmembrane</keyword>
<evidence type="ECO:0000256" key="6">
    <source>
        <dbReference type="ARBA" id="ARBA00022984"/>
    </source>
</evidence>
<dbReference type="GO" id="GO:0008955">
    <property type="term" value="F:peptidoglycan glycosyltransferase activity"/>
    <property type="evidence" value="ECO:0007669"/>
    <property type="project" value="UniProtKB-EC"/>
</dbReference>
<evidence type="ECO:0000256" key="7">
    <source>
        <dbReference type="ARBA" id="ARBA00022989"/>
    </source>
</evidence>
<feature type="transmembrane region" description="Helical" evidence="16">
    <location>
        <begin position="273"/>
        <end position="299"/>
    </location>
</feature>
<keyword evidence="5" id="KW-0133">Cell shape</keyword>
<dbReference type="GO" id="GO:0009252">
    <property type="term" value="P:peptidoglycan biosynthetic process"/>
    <property type="evidence" value="ECO:0007669"/>
    <property type="project" value="UniProtKB-KW"/>
</dbReference>
<keyword evidence="8 16" id="KW-0472">Membrane</keyword>
<dbReference type="RefSeq" id="WP_173072769.1">
    <property type="nucleotide sequence ID" value="NZ_CP041345.1"/>
</dbReference>
<evidence type="ECO:0000256" key="4">
    <source>
        <dbReference type="ARBA" id="ARBA00022692"/>
    </source>
</evidence>
<accession>A0A7D4BJ32</accession>
<feature type="transmembrane region" description="Helical" evidence="16">
    <location>
        <begin position="14"/>
        <end position="37"/>
    </location>
</feature>
<keyword evidence="7 16" id="KW-1133">Transmembrane helix</keyword>
<keyword evidence="17" id="KW-0131">Cell cycle</keyword>
<dbReference type="PANTHER" id="PTHR30474">
    <property type="entry name" value="CELL CYCLE PROTEIN"/>
    <property type="match status" value="1"/>
</dbReference>
<keyword evidence="2" id="KW-0328">Glycosyltransferase</keyword>
<evidence type="ECO:0000256" key="3">
    <source>
        <dbReference type="ARBA" id="ARBA00022679"/>
    </source>
</evidence>
<evidence type="ECO:0000313" key="17">
    <source>
        <dbReference type="EMBL" id="QKG79219.1"/>
    </source>
</evidence>
<evidence type="ECO:0000256" key="11">
    <source>
        <dbReference type="ARBA" id="ARBA00038053"/>
    </source>
</evidence>
<dbReference type="GO" id="GO:0008360">
    <property type="term" value="P:regulation of cell shape"/>
    <property type="evidence" value="ECO:0007669"/>
    <property type="project" value="UniProtKB-KW"/>
</dbReference>
<dbReference type="GO" id="GO:0051301">
    <property type="term" value="P:cell division"/>
    <property type="evidence" value="ECO:0007669"/>
    <property type="project" value="UniProtKB-KW"/>
</dbReference>
<evidence type="ECO:0000256" key="13">
    <source>
        <dbReference type="ARBA" id="ARBA00041418"/>
    </source>
</evidence>
<dbReference type="EC" id="2.4.99.28" evidence="14"/>
<gene>
    <name evidence="17" type="ORF">FHG85_02725</name>
</gene>
<evidence type="ECO:0000256" key="10">
    <source>
        <dbReference type="ARBA" id="ARBA00033270"/>
    </source>
</evidence>
<protein>
    <recommendedName>
        <fullName evidence="12">Probable peptidoglycan glycosyltransferase FtsW</fullName>
        <ecNumber evidence="14">2.4.99.28</ecNumber>
    </recommendedName>
    <alternativeName>
        <fullName evidence="13">Cell division protein FtsW</fullName>
    </alternativeName>
    <alternativeName>
        <fullName evidence="10">Cell wall polymerase</fullName>
    </alternativeName>
    <alternativeName>
        <fullName evidence="9">Peptidoglycan polymerase</fullName>
    </alternativeName>
</protein>
<evidence type="ECO:0000256" key="2">
    <source>
        <dbReference type="ARBA" id="ARBA00022676"/>
    </source>
</evidence>
<evidence type="ECO:0000256" key="15">
    <source>
        <dbReference type="ARBA" id="ARBA00049902"/>
    </source>
</evidence>
<name>A0A7D4BJ32_9BACT</name>
<dbReference type="Pfam" id="PF01098">
    <property type="entry name" value="FTSW_RODA_SPOVE"/>
    <property type="match status" value="1"/>
</dbReference>